<reference evidence="1" key="2">
    <citation type="submission" date="2022-06" db="UniProtKB">
        <authorList>
            <consortium name="EnsemblMetazoa"/>
        </authorList>
    </citation>
    <scope>IDENTIFICATION</scope>
    <source>
        <strain evidence="1">DF5081</strain>
    </source>
</reference>
<dbReference type="AlphaFoldDB" id="A0A8R1HLU5"/>
<evidence type="ECO:0000313" key="2">
    <source>
        <dbReference type="Proteomes" id="UP000005237"/>
    </source>
</evidence>
<sequence>MKKTPGLFPTSIGWNHPIKEIDDIDMLPHMFQHKWFASLSIGALNLVSRYGNPNTRDDIFVANTENGGKKWCRFVAVVVSGNDLSVRVETIKELPSDSRYTSLERCARTLDGTDFYFAIEVVTHLRTYNGMTEGVLSGERDVVDVGCLVGMAAYAIIESRLVILQASGCPVHN</sequence>
<name>A0A8R1HLU5_CAEJA</name>
<accession>A0A8R1HLU5</accession>
<evidence type="ECO:0000313" key="1">
    <source>
        <dbReference type="EnsemblMetazoa" id="CJA05279.1"/>
    </source>
</evidence>
<keyword evidence="2" id="KW-1185">Reference proteome</keyword>
<reference evidence="2" key="1">
    <citation type="submission" date="2010-08" db="EMBL/GenBank/DDBJ databases">
        <authorList>
            <consortium name="Caenorhabditis japonica Sequencing Consortium"/>
            <person name="Wilson R.K."/>
        </authorList>
    </citation>
    <scope>NUCLEOTIDE SEQUENCE [LARGE SCALE GENOMIC DNA]</scope>
    <source>
        <strain evidence="2">DF5081</strain>
    </source>
</reference>
<proteinExistence type="predicted"/>
<dbReference type="EnsemblMetazoa" id="CJA05279.1">
    <property type="protein sequence ID" value="CJA05279.1"/>
    <property type="gene ID" value="WBGene00124483"/>
</dbReference>
<dbReference type="Proteomes" id="UP000005237">
    <property type="component" value="Unassembled WGS sequence"/>
</dbReference>
<protein>
    <submittedName>
        <fullName evidence="1">Uncharacterized protein</fullName>
    </submittedName>
</protein>
<organism evidence="1 2">
    <name type="scientific">Caenorhabditis japonica</name>
    <dbReference type="NCBI Taxonomy" id="281687"/>
    <lineage>
        <taxon>Eukaryota</taxon>
        <taxon>Metazoa</taxon>
        <taxon>Ecdysozoa</taxon>
        <taxon>Nematoda</taxon>
        <taxon>Chromadorea</taxon>
        <taxon>Rhabditida</taxon>
        <taxon>Rhabditina</taxon>
        <taxon>Rhabditomorpha</taxon>
        <taxon>Rhabditoidea</taxon>
        <taxon>Rhabditidae</taxon>
        <taxon>Peloderinae</taxon>
        <taxon>Caenorhabditis</taxon>
    </lineage>
</organism>